<keyword evidence="2" id="KW-0285">Flavoprotein</keyword>
<evidence type="ECO:0000256" key="4">
    <source>
        <dbReference type="ARBA" id="ARBA00023002"/>
    </source>
</evidence>
<dbReference type="RefSeq" id="WP_172686210.1">
    <property type="nucleotide sequence ID" value="NZ_KP791968.1"/>
</dbReference>
<evidence type="ECO:0000313" key="7">
    <source>
        <dbReference type="EMBL" id="AKD43680.1"/>
    </source>
</evidence>
<dbReference type="Pfam" id="PF07992">
    <property type="entry name" value="Pyr_redox_2"/>
    <property type="match status" value="1"/>
</dbReference>
<dbReference type="Gene3D" id="3.30.390.30">
    <property type="match status" value="1"/>
</dbReference>
<evidence type="ECO:0000256" key="1">
    <source>
        <dbReference type="ARBA" id="ARBA00001974"/>
    </source>
</evidence>
<dbReference type="SUPFAM" id="SSF51905">
    <property type="entry name" value="FAD/NAD(P)-binding domain"/>
    <property type="match status" value="2"/>
</dbReference>
<dbReference type="NCBIfam" id="NF007286">
    <property type="entry name" value="PRK09754.1"/>
    <property type="match status" value="1"/>
</dbReference>
<dbReference type="EMBL" id="KP791968">
    <property type="protein sequence ID" value="AKD43680.1"/>
    <property type="molecule type" value="Genomic_DNA"/>
</dbReference>
<dbReference type="PRINTS" id="PR00368">
    <property type="entry name" value="FADPNR"/>
</dbReference>
<dbReference type="InterPro" id="IPR050446">
    <property type="entry name" value="FAD-oxidoreductase/Apoptosis"/>
</dbReference>
<accession>A0A162CDJ6</accession>
<reference evidence="7" key="1">
    <citation type="submission" date="2015-02" db="EMBL/GenBank/DDBJ databases">
        <title>Sequence analysis of the plasmid encoding blaPER-1 from Vibrio parahaemolyticus.</title>
        <authorList>
            <person name="Li R."/>
            <person name="Chen S."/>
        </authorList>
    </citation>
    <scope>NUCLEOTIDE SEQUENCE</scope>
    <source>
        <strain evidence="7">2011VPH2</strain>
        <plasmid evidence="7">pVPH2</plasmid>
    </source>
</reference>
<dbReference type="InterPro" id="IPR036188">
    <property type="entry name" value="FAD/NAD-bd_sf"/>
</dbReference>
<dbReference type="NCBIfam" id="NF042949">
    <property type="entry name" value="3PPDioc_HcaD"/>
    <property type="match status" value="1"/>
</dbReference>
<dbReference type="Gene3D" id="3.50.50.60">
    <property type="entry name" value="FAD/NAD(P)-binding domain"/>
    <property type="match status" value="2"/>
</dbReference>
<dbReference type="Pfam" id="PF14759">
    <property type="entry name" value="Reductase_C"/>
    <property type="match status" value="1"/>
</dbReference>
<dbReference type="PANTHER" id="PTHR43557">
    <property type="entry name" value="APOPTOSIS-INDUCING FACTOR 1"/>
    <property type="match status" value="1"/>
</dbReference>
<dbReference type="PRINTS" id="PR00411">
    <property type="entry name" value="PNDRDTASEI"/>
</dbReference>
<feature type="domain" description="Reductase C-terminal" evidence="6">
    <location>
        <begin position="317"/>
        <end position="400"/>
    </location>
</feature>
<keyword evidence="7" id="KW-0223">Dioxygenase</keyword>
<dbReference type="InterPro" id="IPR016156">
    <property type="entry name" value="FAD/NAD-linked_Rdtase_dimer_sf"/>
</dbReference>
<dbReference type="AlphaFoldDB" id="A0A162CDJ6"/>
<evidence type="ECO:0000259" key="6">
    <source>
        <dbReference type="Pfam" id="PF14759"/>
    </source>
</evidence>
<evidence type="ECO:0000259" key="5">
    <source>
        <dbReference type="Pfam" id="PF07992"/>
    </source>
</evidence>
<protein>
    <submittedName>
        <fullName evidence="7">Phenoxybenzoate dioxygenase</fullName>
    </submittedName>
</protein>
<evidence type="ECO:0000256" key="2">
    <source>
        <dbReference type="ARBA" id="ARBA00022630"/>
    </source>
</evidence>
<sequence length="401" mass="44555">MEKHFVIIGGGQAGAMAAAYLRQKGFDGRLTLICDETVMPYERPPLSKAALLDDDPQLQFILPSDWWQQNKVNIMQQCTVKAIEPQQQRLCLENGTFIDFDKLLITTGARARRFSLLDELGDRALTLRHHRNAEALRPHLQNQERIIVVGAGTIGLEVAASARQSGCEVTVIEAAPVLMGRNTPKPVQEFLLDYHQNRGVKFYFNAQIELAESASDVTLTLQDGQQIKGDRVVYGIGIEPNDQLAQQAGLETHNGIIVNNQCQTSNPNIFAAGDVTLCKNAQGQLVRKETWENANQQADIATSAMLEQPVSQPGAGWFWTDQYDLNLQFVGDIHGEHWIVRGDVSTHKAIWFNVIDNQVKGAITLNQGREIRVLRKLIDSGKVVDIPSITDETVSLKSLLK</sequence>
<feature type="domain" description="FAD/NAD(P)-binding" evidence="5">
    <location>
        <begin position="4"/>
        <end position="298"/>
    </location>
</feature>
<dbReference type="GO" id="GO:0051213">
    <property type="term" value="F:dioxygenase activity"/>
    <property type="evidence" value="ECO:0007669"/>
    <property type="project" value="UniProtKB-KW"/>
</dbReference>
<name>A0A162CDJ6_VIBPH</name>
<geneLocation type="plasmid" evidence="7">
    <name>pVPH2</name>
</geneLocation>
<comment type="cofactor">
    <cofactor evidence="1">
        <name>FAD</name>
        <dbReference type="ChEBI" id="CHEBI:57692"/>
    </cofactor>
</comment>
<evidence type="ECO:0000256" key="3">
    <source>
        <dbReference type="ARBA" id="ARBA00022827"/>
    </source>
</evidence>
<dbReference type="InterPro" id="IPR023753">
    <property type="entry name" value="FAD/NAD-binding_dom"/>
</dbReference>
<dbReference type="SUPFAM" id="SSF55424">
    <property type="entry name" value="FAD/NAD-linked reductases, dimerisation (C-terminal) domain"/>
    <property type="match status" value="1"/>
</dbReference>
<dbReference type="GO" id="GO:0005737">
    <property type="term" value="C:cytoplasm"/>
    <property type="evidence" value="ECO:0007669"/>
    <property type="project" value="TreeGrafter"/>
</dbReference>
<keyword evidence="7" id="KW-0614">Plasmid</keyword>
<keyword evidence="3" id="KW-0274">FAD</keyword>
<dbReference type="PANTHER" id="PTHR43557:SF2">
    <property type="entry name" value="RIESKE DOMAIN-CONTAINING PROTEIN-RELATED"/>
    <property type="match status" value="1"/>
</dbReference>
<dbReference type="InterPro" id="IPR053382">
    <property type="entry name" value="Ring-hydroxylating_dioxygenase"/>
</dbReference>
<keyword evidence="4" id="KW-0560">Oxidoreductase</keyword>
<organism evidence="7">
    <name type="scientific">Vibrio parahaemolyticus</name>
    <dbReference type="NCBI Taxonomy" id="670"/>
    <lineage>
        <taxon>Bacteria</taxon>
        <taxon>Pseudomonadati</taxon>
        <taxon>Pseudomonadota</taxon>
        <taxon>Gammaproteobacteria</taxon>
        <taxon>Vibrionales</taxon>
        <taxon>Vibrionaceae</taxon>
        <taxon>Vibrio</taxon>
    </lineage>
</organism>
<dbReference type="InterPro" id="IPR028202">
    <property type="entry name" value="Reductase_C"/>
</dbReference>
<proteinExistence type="predicted"/>
<dbReference type="GO" id="GO:0016651">
    <property type="term" value="F:oxidoreductase activity, acting on NAD(P)H"/>
    <property type="evidence" value="ECO:0007669"/>
    <property type="project" value="TreeGrafter"/>
</dbReference>